<gene>
    <name evidence="9" type="ORF">OB236_03775</name>
</gene>
<dbReference type="Pfam" id="PF00528">
    <property type="entry name" value="BPD_transp_1"/>
    <property type="match status" value="1"/>
</dbReference>
<feature type="transmembrane region" description="Helical" evidence="7">
    <location>
        <begin position="258"/>
        <end position="284"/>
    </location>
</feature>
<evidence type="ECO:0000256" key="5">
    <source>
        <dbReference type="ARBA" id="ARBA00022989"/>
    </source>
</evidence>
<dbReference type="PROSITE" id="PS50928">
    <property type="entry name" value="ABC_TM1"/>
    <property type="match status" value="1"/>
</dbReference>
<feature type="transmembrane region" description="Helical" evidence="7">
    <location>
        <begin position="12"/>
        <end position="35"/>
    </location>
</feature>
<comment type="similarity">
    <text evidence="7">Belongs to the binding-protein-dependent transport system permease family.</text>
</comment>
<evidence type="ECO:0000256" key="7">
    <source>
        <dbReference type="RuleBase" id="RU363032"/>
    </source>
</evidence>
<dbReference type="Gene3D" id="1.10.3720.10">
    <property type="entry name" value="MetI-like"/>
    <property type="match status" value="1"/>
</dbReference>
<feature type="transmembrane region" description="Helical" evidence="7">
    <location>
        <begin position="67"/>
        <end position="92"/>
    </location>
</feature>
<keyword evidence="3" id="KW-1003">Cell membrane</keyword>
<keyword evidence="5 7" id="KW-1133">Transmembrane helix</keyword>
<organism evidence="9 10">
    <name type="scientific">Paenibacillus baimaensis</name>
    <dbReference type="NCBI Taxonomy" id="2982185"/>
    <lineage>
        <taxon>Bacteria</taxon>
        <taxon>Bacillati</taxon>
        <taxon>Bacillota</taxon>
        <taxon>Bacilli</taxon>
        <taxon>Bacillales</taxon>
        <taxon>Paenibacillaceae</taxon>
        <taxon>Paenibacillus</taxon>
    </lineage>
</organism>
<reference evidence="9 10" key="1">
    <citation type="submission" date="2022-09" db="EMBL/GenBank/DDBJ databases">
        <authorList>
            <person name="Han X.L."/>
            <person name="Wang Q."/>
            <person name="Lu T."/>
        </authorList>
    </citation>
    <scope>NUCLEOTIDE SEQUENCE [LARGE SCALE GENOMIC DNA]</scope>
    <source>
        <strain evidence="9 10">WQ 127069</strain>
    </source>
</reference>
<feature type="transmembrane region" description="Helical" evidence="7">
    <location>
        <begin position="104"/>
        <end position="124"/>
    </location>
</feature>
<evidence type="ECO:0000256" key="6">
    <source>
        <dbReference type="ARBA" id="ARBA00023136"/>
    </source>
</evidence>
<dbReference type="RefSeq" id="WP_262682842.1">
    <property type="nucleotide sequence ID" value="NZ_JAOQIO010000007.1"/>
</dbReference>
<comment type="caution">
    <text evidence="9">The sequence shown here is derived from an EMBL/GenBank/DDBJ whole genome shotgun (WGS) entry which is preliminary data.</text>
</comment>
<evidence type="ECO:0000313" key="10">
    <source>
        <dbReference type="Proteomes" id="UP001652445"/>
    </source>
</evidence>
<protein>
    <submittedName>
        <fullName evidence="9">Sugar ABC transporter permease</fullName>
    </submittedName>
</protein>
<evidence type="ECO:0000313" key="9">
    <source>
        <dbReference type="EMBL" id="MCU6791244.1"/>
    </source>
</evidence>
<keyword evidence="6 7" id="KW-0472">Membrane</keyword>
<evidence type="ECO:0000256" key="1">
    <source>
        <dbReference type="ARBA" id="ARBA00004651"/>
    </source>
</evidence>
<dbReference type="InterPro" id="IPR035906">
    <property type="entry name" value="MetI-like_sf"/>
</dbReference>
<keyword evidence="4 7" id="KW-0812">Transmembrane</keyword>
<feature type="domain" description="ABC transmembrane type-1" evidence="8">
    <location>
        <begin position="69"/>
        <end position="284"/>
    </location>
</feature>
<sequence length="294" mass="33260">MQALKNIRSPGPMFVFPAILIIALIMIFPLLYTIVLSFNKSDIYSDSWKFVGIAQYVELFKNPEFLLSLYVTFLWTIGSVVFQFLIGFAAAVVINQDFIRWKTLIRIVLMVPWVIPSIISVNVWKWLYHADFGIINYILKSLGILSTSINWVSDEHTALFSAILVNVWKMYPLVMIMVEAALQSVPKELKDAARVDGATGWREFTTVTIPHISSTCMSVILLLTIWTMNAFTFVYVLTEGGPAHQTEILSLFIYKAGFQNYNFGVAAAASTILFIITAVLSFVYMRLFMKGEDG</sequence>
<dbReference type="InterPro" id="IPR000515">
    <property type="entry name" value="MetI-like"/>
</dbReference>
<feature type="transmembrane region" description="Helical" evidence="7">
    <location>
        <begin position="158"/>
        <end position="182"/>
    </location>
</feature>
<accession>A0ABT2UC31</accession>
<dbReference type="SUPFAM" id="SSF161098">
    <property type="entry name" value="MetI-like"/>
    <property type="match status" value="1"/>
</dbReference>
<evidence type="ECO:0000259" key="8">
    <source>
        <dbReference type="PROSITE" id="PS50928"/>
    </source>
</evidence>
<proteinExistence type="inferred from homology"/>
<feature type="transmembrane region" description="Helical" evidence="7">
    <location>
        <begin position="219"/>
        <end position="238"/>
    </location>
</feature>
<evidence type="ECO:0000256" key="2">
    <source>
        <dbReference type="ARBA" id="ARBA00022448"/>
    </source>
</evidence>
<keyword evidence="2 7" id="KW-0813">Transport</keyword>
<dbReference type="PANTHER" id="PTHR43005">
    <property type="entry name" value="BLR7065 PROTEIN"/>
    <property type="match status" value="1"/>
</dbReference>
<dbReference type="Proteomes" id="UP001652445">
    <property type="component" value="Unassembled WGS sequence"/>
</dbReference>
<dbReference type="CDD" id="cd06261">
    <property type="entry name" value="TM_PBP2"/>
    <property type="match status" value="1"/>
</dbReference>
<keyword evidence="10" id="KW-1185">Reference proteome</keyword>
<name>A0ABT2UC31_9BACL</name>
<dbReference type="PANTHER" id="PTHR43005:SF1">
    <property type="entry name" value="SPERMIDINE_PUTRESCINE TRANSPORT SYSTEM PERMEASE PROTEIN"/>
    <property type="match status" value="1"/>
</dbReference>
<dbReference type="EMBL" id="JAOQIO010000007">
    <property type="protein sequence ID" value="MCU6791244.1"/>
    <property type="molecule type" value="Genomic_DNA"/>
</dbReference>
<evidence type="ECO:0000256" key="3">
    <source>
        <dbReference type="ARBA" id="ARBA00022475"/>
    </source>
</evidence>
<evidence type="ECO:0000256" key="4">
    <source>
        <dbReference type="ARBA" id="ARBA00022692"/>
    </source>
</evidence>
<comment type="subcellular location">
    <subcellularLocation>
        <location evidence="1 7">Cell membrane</location>
        <topology evidence="1 7">Multi-pass membrane protein</topology>
    </subcellularLocation>
</comment>